<dbReference type="PANTHER" id="PTHR22950:SF222">
    <property type="entry name" value="SODIUM-COUPLED NEUTRAL AMINO ACID TRANSPORTER 4"/>
    <property type="match status" value="1"/>
</dbReference>
<reference evidence="7" key="1">
    <citation type="submission" date="2022-08" db="EMBL/GenBank/DDBJ databases">
        <title>Genome sequencing of akame (Lates japonicus).</title>
        <authorList>
            <person name="Hashiguchi Y."/>
            <person name="Takahashi H."/>
        </authorList>
    </citation>
    <scope>NUCLEOTIDE SEQUENCE</scope>
    <source>
        <strain evidence="7">Kochi</strain>
    </source>
</reference>
<evidence type="ECO:0000259" key="6">
    <source>
        <dbReference type="Pfam" id="PF01490"/>
    </source>
</evidence>
<keyword evidence="4 5" id="KW-0472">Membrane</keyword>
<keyword evidence="3 5" id="KW-1133">Transmembrane helix</keyword>
<dbReference type="EMBL" id="BRZM01001683">
    <property type="protein sequence ID" value="GLD73595.1"/>
    <property type="molecule type" value="Genomic_DNA"/>
</dbReference>
<dbReference type="GO" id="GO:0015179">
    <property type="term" value="F:L-amino acid transmembrane transporter activity"/>
    <property type="evidence" value="ECO:0007669"/>
    <property type="project" value="TreeGrafter"/>
</dbReference>
<evidence type="ECO:0000256" key="5">
    <source>
        <dbReference type="SAM" id="Phobius"/>
    </source>
</evidence>
<evidence type="ECO:0000313" key="7">
    <source>
        <dbReference type="EMBL" id="GLD73595.1"/>
    </source>
</evidence>
<name>A0AAD3NKY1_LATJO</name>
<evidence type="ECO:0000256" key="4">
    <source>
        <dbReference type="ARBA" id="ARBA00023136"/>
    </source>
</evidence>
<feature type="transmembrane region" description="Helical" evidence="5">
    <location>
        <begin position="130"/>
        <end position="152"/>
    </location>
</feature>
<comment type="subcellular location">
    <subcellularLocation>
        <location evidence="1">Membrane</location>
        <topology evidence="1">Multi-pass membrane protein</topology>
    </subcellularLocation>
</comment>
<comment type="caution">
    <text evidence="7">The sequence shown here is derived from an EMBL/GenBank/DDBJ whole genome shotgun (WGS) entry which is preliminary data.</text>
</comment>
<dbReference type="GO" id="GO:0005886">
    <property type="term" value="C:plasma membrane"/>
    <property type="evidence" value="ECO:0007669"/>
    <property type="project" value="TreeGrafter"/>
</dbReference>
<dbReference type="InterPro" id="IPR013057">
    <property type="entry name" value="AA_transpt_TM"/>
</dbReference>
<evidence type="ECO:0000256" key="1">
    <source>
        <dbReference type="ARBA" id="ARBA00004141"/>
    </source>
</evidence>
<accession>A0AAD3NKY1</accession>
<organism evidence="7 8">
    <name type="scientific">Lates japonicus</name>
    <name type="common">Japanese lates</name>
    <dbReference type="NCBI Taxonomy" id="270547"/>
    <lineage>
        <taxon>Eukaryota</taxon>
        <taxon>Metazoa</taxon>
        <taxon>Chordata</taxon>
        <taxon>Craniata</taxon>
        <taxon>Vertebrata</taxon>
        <taxon>Euteleostomi</taxon>
        <taxon>Actinopterygii</taxon>
        <taxon>Neopterygii</taxon>
        <taxon>Teleostei</taxon>
        <taxon>Neoteleostei</taxon>
        <taxon>Acanthomorphata</taxon>
        <taxon>Carangaria</taxon>
        <taxon>Carangaria incertae sedis</taxon>
        <taxon>Centropomidae</taxon>
        <taxon>Lates</taxon>
    </lineage>
</organism>
<dbReference type="Proteomes" id="UP001279410">
    <property type="component" value="Unassembled WGS sequence"/>
</dbReference>
<evidence type="ECO:0000256" key="3">
    <source>
        <dbReference type="ARBA" id="ARBA00022989"/>
    </source>
</evidence>
<protein>
    <submittedName>
        <fullName evidence="7">Sodium-coupled neutral amino acid transporter 4</fullName>
    </submittedName>
</protein>
<feature type="transmembrane region" description="Helical" evidence="5">
    <location>
        <begin position="87"/>
        <end position="110"/>
    </location>
</feature>
<dbReference type="PANTHER" id="PTHR22950">
    <property type="entry name" value="AMINO ACID TRANSPORTER"/>
    <property type="match status" value="1"/>
</dbReference>
<evidence type="ECO:0000313" key="8">
    <source>
        <dbReference type="Proteomes" id="UP001279410"/>
    </source>
</evidence>
<keyword evidence="8" id="KW-1185">Reference proteome</keyword>
<keyword evidence="2 5" id="KW-0812">Transmembrane</keyword>
<evidence type="ECO:0000256" key="2">
    <source>
        <dbReference type="ARBA" id="ARBA00022692"/>
    </source>
</evidence>
<proteinExistence type="predicted"/>
<sequence>MTAQTGLPRDVRRTLTQLPSRIDNQPHFVLDHVARSINNPTNGHHEYQPRSTAYTVPILAFAFVCHPEVLPIYSELKDRSRKKMQNVSNLSILAMLIMYMLSALFGYLTFYDNVEAELLHTFTKVYKFDTMLLLVRLAVLTAVTLTVPIVLFPSSQHY</sequence>
<feature type="domain" description="Amino acid transporter transmembrane" evidence="6">
    <location>
        <begin position="51"/>
        <end position="154"/>
    </location>
</feature>
<gene>
    <name evidence="7" type="ORF">AKAME5_002492000</name>
</gene>
<dbReference type="AlphaFoldDB" id="A0AAD3NKY1"/>
<dbReference type="Pfam" id="PF01490">
    <property type="entry name" value="Aa_trans"/>
    <property type="match status" value="1"/>
</dbReference>